<organism evidence="1 2">
    <name type="scientific">Melia azedarach</name>
    <name type="common">Chinaberry tree</name>
    <dbReference type="NCBI Taxonomy" id="155640"/>
    <lineage>
        <taxon>Eukaryota</taxon>
        <taxon>Viridiplantae</taxon>
        <taxon>Streptophyta</taxon>
        <taxon>Embryophyta</taxon>
        <taxon>Tracheophyta</taxon>
        <taxon>Spermatophyta</taxon>
        <taxon>Magnoliopsida</taxon>
        <taxon>eudicotyledons</taxon>
        <taxon>Gunneridae</taxon>
        <taxon>Pentapetalae</taxon>
        <taxon>rosids</taxon>
        <taxon>malvids</taxon>
        <taxon>Sapindales</taxon>
        <taxon>Meliaceae</taxon>
        <taxon>Melia</taxon>
    </lineage>
</organism>
<evidence type="ECO:0000313" key="2">
    <source>
        <dbReference type="Proteomes" id="UP001164539"/>
    </source>
</evidence>
<dbReference type="EMBL" id="CM051396">
    <property type="protein sequence ID" value="KAJ4723630.1"/>
    <property type="molecule type" value="Genomic_DNA"/>
</dbReference>
<keyword evidence="1" id="KW-0808">Transferase</keyword>
<dbReference type="Proteomes" id="UP001164539">
    <property type="component" value="Chromosome 3"/>
</dbReference>
<name>A0ACC1YLX9_MELAZ</name>
<keyword evidence="2" id="KW-1185">Reference proteome</keyword>
<protein>
    <submittedName>
        <fullName evidence="1">RBR-type E3 ubiquitin transferase</fullName>
    </submittedName>
</protein>
<accession>A0ACC1YLX9</accession>
<reference evidence="1 2" key="1">
    <citation type="journal article" date="2023" name="Science">
        <title>Complex scaffold remodeling in plant triterpene biosynthesis.</title>
        <authorList>
            <person name="De La Pena R."/>
            <person name="Hodgson H."/>
            <person name="Liu J.C."/>
            <person name="Stephenson M.J."/>
            <person name="Martin A.C."/>
            <person name="Owen C."/>
            <person name="Harkess A."/>
            <person name="Leebens-Mack J."/>
            <person name="Jimenez L.E."/>
            <person name="Osbourn A."/>
            <person name="Sattely E.S."/>
        </authorList>
    </citation>
    <scope>NUCLEOTIDE SEQUENCE [LARGE SCALE GENOMIC DNA]</scope>
    <source>
        <strain evidence="2">cv. JPN11</strain>
        <tissue evidence="1">Leaf</tissue>
    </source>
</reference>
<gene>
    <name evidence="1" type="ORF">OWV82_006976</name>
</gene>
<proteinExistence type="predicted"/>
<sequence length="255" mass="30340">MGNSLQKPNPQIRTLPKRRNRQANRRAQKEKTLEPYRFPQKEETVELYRFSQKEETLEEEEENGRSFTCEICLEPMAADNKFKNKNLCSHPYCKDCIAKHIEFKIQYNTAKIYCPGGRHCKQILDPISCKPLIPENLFTKWCDLLCEDNLKWFERTYCPNRNCGALVVNECERKGKVKKAKCAMCKQWFCFQCKVRWHAWRRCADSRRFRDPNDIAFEKLLKEKTWVTCPCCGHCVEHTYGCLIITCRFVLFCFF</sequence>
<evidence type="ECO:0000313" key="1">
    <source>
        <dbReference type="EMBL" id="KAJ4723630.1"/>
    </source>
</evidence>
<comment type="caution">
    <text evidence="1">The sequence shown here is derived from an EMBL/GenBank/DDBJ whole genome shotgun (WGS) entry which is preliminary data.</text>
</comment>